<evidence type="ECO:0000259" key="1">
    <source>
        <dbReference type="Pfam" id="PF04471"/>
    </source>
</evidence>
<name>A0A2S7J1G0_9HYPH</name>
<dbReference type="OrthoDB" id="9803736at2"/>
<feature type="domain" description="Restriction endonuclease type IV Mrr" evidence="1">
    <location>
        <begin position="253"/>
        <end position="369"/>
    </location>
</feature>
<dbReference type="PANTHER" id="PTHR30015">
    <property type="entry name" value="MRR RESTRICTION SYSTEM PROTEIN"/>
    <property type="match status" value="1"/>
</dbReference>
<dbReference type="Gene3D" id="3.40.1350.10">
    <property type="match status" value="1"/>
</dbReference>
<sequence>MSIEATTTGHIVQAPLYPLYSDVAHAIRLLDGEPVQRVRDMLNAIFEQTGTPQNPVDWSDPDTWINERLSDELQDLAREIWVGSGKTLNPRYLNGCYLFINRLRLLDRDTGSYQIGERGRQFLANDEAMLRELDTAEGIPKLLSLVAERSPCKRGDILPAWSDYLKAVSLFSTPKTFADTLRRRLVSIAERGLITREGNFYAITDAGLQWLKGFSGGAKPVTVATPSSRRTTVAEAAHAHNEEQLAAFRERLMQLEPVQFEHFIKELLDAMDYEDVRVTKVSGDKGVDVVARVQFGITEITEVVQVKRTESTITRPKVDELRGALPYFKAIRGTIISLGNFAKGAQEGALFVGAAPITLIDGKRLLDLCIKHQVGVKRRPVEIYEIDEAFFSEKFTREEVEDAAPITDDTELQ</sequence>
<dbReference type="GO" id="GO:0003677">
    <property type="term" value="F:DNA binding"/>
    <property type="evidence" value="ECO:0007669"/>
    <property type="project" value="InterPro"/>
</dbReference>
<dbReference type="Proteomes" id="UP000238493">
    <property type="component" value="Unassembled WGS sequence"/>
</dbReference>
<dbReference type="GO" id="GO:0009307">
    <property type="term" value="P:DNA restriction-modification system"/>
    <property type="evidence" value="ECO:0007669"/>
    <property type="project" value="InterPro"/>
</dbReference>
<evidence type="ECO:0000313" key="3">
    <source>
        <dbReference type="Proteomes" id="UP000238493"/>
    </source>
</evidence>
<dbReference type="InterPro" id="IPR011335">
    <property type="entry name" value="Restrct_endonuc-II-like"/>
</dbReference>
<gene>
    <name evidence="2" type="ORF">C3731_08570</name>
</gene>
<evidence type="ECO:0000313" key="2">
    <source>
        <dbReference type="EMBL" id="PQA74036.1"/>
    </source>
</evidence>
<protein>
    <submittedName>
        <fullName evidence="2">Restriction endonuclease</fullName>
    </submittedName>
</protein>
<dbReference type="InterPro" id="IPR052906">
    <property type="entry name" value="Type_IV_Methyl-Rstrct_Enzyme"/>
</dbReference>
<comment type="caution">
    <text evidence="2">The sequence shown here is derived from an EMBL/GenBank/DDBJ whole genome shotgun (WGS) entry which is preliminary data.</text>
</comment>
<accession>A0A2S7J1G0</accession>
<dbReference type="AlphaFoldDB" id="A0A2S7J1G0"/>
<proteinExistence type="predicted"/>
<reference evidence="2 3" key="1">
    <citation type="submission" date="2018-02" db="EMBL/GenBank/DDBJ databases">
        <title>Draft genome sequence of Ochrobactrum oryzae found in Brazil.</title>
        <authorList>
            <person name="Cerdeira L."/>
            <person name="Andrade F."/>
            <person name="Zacariotto T."/>
            <person name="Barbosa B."/>
            <person name="Santos S."/>
            <person name="Cassetari V."/>
            <person name="Lincopan N."/>
        </authorList>
    </citation>
    <scope>NUCLEOTIDE SEQUENCE [LARGE SCALE GENOMIC DNA]</scope>
    <source>
        <strain evidence="2 3">OA447</strain>
    </source>
</reference>
<dbReference type="PANTHER" id="PTHR30015:SF7">
    <property type="entry name" value="TYPE IV METHYL-DIRECTED RESTRICTION ENZYME ECOKMRR"/>
    <property type="match status" value="1"/>
</dbReference>
<keyword evidence="2" id="KW-0255">Endonuclease</keyword>
<keyword evidence="3" id="KW-1185">Reference proteome</keyword>
<dbReference type="GO" id="GO:0015666">
    <property type="term" value="F:restriction endodeoxyribonuclease activity"/>
    <property type="evidence" value="ECO:0007669"/>
    <property type="project" value="TreeGrafter"/>
</dbReference>
<dbReference type="EMBL" id="PTRC01000013">
    <property type="protein sequence ID" value="PQA74036.1"/>
    <property type="molecule type" value="Genomic_DNA"/>
</dbReference>
<organism evidence="2 3">
    <name type="scientific">Brucella oryzae</name>
    <dbReference type="NCBI Taxonomy" id="335286"/>
    <lineage>
        <taxon>Bacteria</taxon>
        <taxon>Pseudomonadati</taxon>
        <taxon>Pseudomonadota</taxon>
        <taxon>Alphaproteobacteria</taxon>
        <taxon>Hyphomicrobiales</taxon>
        <taxon>Brucellaceae</taxon>
        <taxon>Brucella/Ochrobactrum group</taxon>
        <taxon>Brucella</taxon>
    </lineage>
</organism>
<dbReference type="RefSeq" id="WP_104755274.1">
    <property type="nucleotide sequence ID" value="NZ_JBHEEO010000022.1"/>
</dbReference>
<dbReference type="Pfam" id="PF04471">
    <property type="entry name" value="Mrr_cat"/>
    <property type="match status" value="1"/>
</dbReference>
<dbReference type="InterPro" id="IPR011856">
    <property type="entry name" value="tRNA_endonuc-like_dom_sf"/>
</dbReference>
<keyword evidence="2" id="KW-0378">Hydrolase</keyword>
<dbReference type="InterPro" id="IPR007560">
    <property type="entry name" value="Restrct_endonuc_IV_Mrr"/>
</dbReference>
<keyword evidence="2" id="KW-0540">Nuclease</keyword>
<dbReference type="SUPFAM" id="SSF52980">
    <property type="entry name" value="Restriction endonuclease-like"/>
    <property type="match status" value="1"/>
</dbReference>